<comment type="caution">
    <text evidence="4">The sequence shown here is derived from an EMBL/GenBank/DDBJ whole genome shotgun (WGS) entry which is preliminary data.</text>
</comment>
<dbReference type="EC" id="5.5.1.2" evidence="2"/>
<feature type="domain" description="Fumarate lyase N-terminal" evidence="3">
    <location>
        <begin position="36"/>
        <end position="291"/>
    </location>
</feature>
<keyword evidence="4" id="KW-0413">Isomerase</keyword>
<evidence type="ECO:0000259" key="3">
    <source>
        <dbReference type="Pfam" id="PF00206"/>
    </source>
</evidence>
<dbReference type="SUPFAM" id="SSF48557">
    <property type="entry name" value="L-aspartase-like"/>
    <property type="match status" value="1"/>
</dbReference>
<accession>A0ABV3R3U5</accession>
<proteinExistence type="inferred from homology"/>
<dbReference type="InterPro" id="IPR022761">
    <property type="entry name" value="Fumarate_lyase_N"/>
</dbReference>
<protein>
    <recommendedName>
        <fullName evidence="2">3-carboxy-cis,cis-muconate cycloisomerase</fullName>
        <ecNumber evidence="2">5.5.1.2</ecNumber>
    </recommendedName>
</protein>
<dbReference type="EMBL" id="JBFOCI010000006">
    <property type="protein sequence ID" value="MEW9807928.1"/>
    <property type="molecule type" value="Genomic_DNA"/>
</dbReference>
<comment type="similarity">
    <text evidence="1">Belongs to the class-II fumarase/aspartase family.</text>
</comment>
<dbReference type="GO" id="GO:0047472">
    <property type="term" value="F:3-carboxy-cis,cis-muconate cycloisomerase activity"/>
    <property type="evidence" value="ECO:0007669"/>
    <property type="project" value="UniProtKB-EC"/>
</dbReference>
<evidence type="ECO:0000256" key="1">
    <source>
        <dbReference type="ARBA" id="ARBA00034772"/>
    </source>
</evidence>
<sequence length="349" mass="36540">MTISPFDHPLLTALLGDEDASVHFSAAAELAAMLDFERALAEVEAGLGVIPADAGNAIVTTIERFSPDTAALRKAAAQDGLVVPELVRQLRDAVGEPHARFVHFGATSQDVVDTGLVLRLKPILAILEDRLVGLAEGLAGLEGRFGSVRLIAVTRMQPAVPISVAARIGNWRKPLERHLVRLRGRRPDLLAVQLGGAAGTLDVLEAAGPTVRAALAARLGLADTPQWHSQRDAIADFASSLSLITASLGKLGQDVALMALGGTIALADGGRSSAMPHKQNPVKAEVLEALARFNAAQVAAMHEAAIHPVERSGSAWMLEWLVLPSMVVATAAALRQAGDMVGAIERMGA</sequence>
<dbReference type="Proteomes" id="UP001556196">
    <property type="component" value="Unassembled WGS sequence"/>
</dbReference>
<evidence type="ECO:0000313" key="4">
    <source>
        <dbReference type="EMBL" id="MEW9807928.1"/>
    </source>
</evidence>
<gene>
    <name evidence="4" type="ORF">ABUE31_18220</name>
</gene>
<evidence type="ECO:0000313" key="5">
    <source>
        <dbReference type="Proteomes" id="UP001556196"/>
    </source>
</evidence>
<dbReference type="NCBIfam" id="NF004631">
    <property type="entry name" value="PRK05975.1"/>
    <property type="match status" value="1"/>
</dbReference>
<dbReference type="RefSeq" id="WP_367725132.1">
    <property type="nucleotide sequence ID" value="NZ_JBFOCI010000006.1"/>
</dbReference>
<dbReference type="InterPro" id="IPR000362">
    <property type="entry name" value="Fumarate_lyase_fam"/>
</dbReference>
<reference evidence="4 5" key="1">
    <citation type="submission" date="2024-06" db="EMBL/GenBank/DDBJ databases">
        <authorList>
            <person name="Tuo L."/>
        </authorList>
    </citation>
    <scope>NUCLEOTIDE SEQUENCE [LARGE SCALE GENOMIC DNA]</scope>
    <source>
        <strain evidence="4 5">ZMM04-5</strain>
    </source>
</reference>
<name>A0ABV3R3U5_9HYPH</name>
<organism evidence="4 5">
    <name type="scientific">Mesorhizobium marinum</name>
    <dbReference type="NCBI Taxonomy" id="3228790"/>
    <lineage>
        <taxon>Bacteria</taxon>
        <taxon>Pseudomonadati</taxon>
        <taxon>Pseudomonadota</taxon>
        <taxon>Alphaproteobacteria</taxon>
        <taxon>Hyphomicrobiales</taxon>
        <taxon>Phyllobacteriaceae</taxon>
        <taxon>Mesorhizobium</taxon>
    </lineage>
</organism>
<dbReference type="PANTHER" id="PTHR43172:SF2">
    <property type="entry name" value="ADENYLOSUCCINATE LYASE C-TERMINAL DOMAIN-CONTAINING PROTEIN"/>
    <property type="match status" value="1"/>
</dbReference>
<evidence type="ECO:0000256" key="2">
    <source>
        <dbReference type="NCBIfam" id="TIGR02426"/>
    </source>
</evidence>
<dbReference type="PRINTS" id="PR00149">
    <property type="entry name" value="FUMRATELYASE"/>
</dbReference>
<dbReference type="PANTHER" id="PTHR43172">
    <property type="entry name" value="ADENYLOSUCCINATE LYASE"/>
    <property type="match status" value="1"/>
</dbReference>
<dbReference type="InterPro" id="IPR012789">
    <property type="entry name" value="Protocat_PcaB-like"/>
</dbReference>
<dbReference type="Pfam" id="PF00206">
    <property type="entry name" value="Lyase_1"/>
    <property type="match status" value="1"/>
</dbReference>
<dbReference type="InterPro" id="IPR008948">
    <property type="entry name" value="L-Aspartase-like"/>
</dbReference>
<dbReference type="NCBIfam" id="TIGR02426">
    <property type="entry name" value="protocat_pcaB"/>
    <property type="match status" value="1"/>
</dbReference>
<keyword evidence="5" id="KW-1185">Reference proteome</keyword>
<dbReference type="Gene3D" id="1.20.200.10">
    <property type="entry name" value="Fumarase/aspartase (Central domain)"/>
    <property type="match status" value="1"/>
</dbReference>